<organismHost>
    <name type="scientific">Twortvirus twort</name>
    <dbReference type="NCBI Taxonomy" id="55510"/>
</organismHost>
<accession>A0A6H0X571</accession>
<evidence type="ECO:0000313" key="2">
    <source>
        <dbReference type="Proteomes" id="UP000503318"/>
    </source>
</evidence>
<organism evidence="1 2">
    <name type="scientific">Staphylococcus phage Twort (strain DSM 17442 / HER 48)</name>
    <name type="common">Bacteriophage Twort</name>
    <dbReference type="NCBI Taxonomy" id="2908167"/>
    <lineage>
        <taxon>Viruses</taxon>
        <taxon>Duplodnaviria</taxon>
        <taxon>Heunggongvirae</taxon>
        <taxon>Uroviricota</taxon>
        <taxon>Caudoviricetes</taxon>
        <taxon>Herelleviridae</taxon>
        <taxon>Twortvirinae</taxon>
        <taxon>Twortvirus</taxon>
        <taxon>Twortvirus twort</taxon>
    </lineage>
</organism>
<dbReference type="RefSeq" id="YP_238711.1">
    <property type="nucleotide sequence ID" value="NC_007021.1"/>
</dbReference>
<evidence type="ECO:0000313" key="1">
    <source>
        <dbReference type="EMBL" id="QIW89070.1"/>
    </source>
</evidence>
<dbReference type="Proteomes" id="UP000503318">
    <property type="component" value="Segment"/>
</dbReference>
<dbReference type="KEGG" id="vg:5130398"/>
<name>A0A6H0X571_BPTWO</name>
<dbReference type="SMR" id="A0A6H0X571"/>
<gene>
    <name evidence="1" type="ORF">TwortDSMZ_065</name>
</gene>
<sequence>MKNLFEVKLDDFIVKVVADNEDEALEFCYKCFDFDKAVIKFVENVYCACSYPYFSCKGKQV</sequence>
<dbReference type="OrthoDB" id="22357at10239"/>
<proteinExistence type="predicted"/>
<dbReference type="EMBL" id="MT151386">
    <property type="protein sequence ID" value="QIW89070.1"/>
    <property type="molecule type" value="Genomic_DNA"/>
</dbReference>
<protein>
    <submittedName>
        <fullName evidence="1">Uncharacterized protein</fullName>
    </submittedName>
</protein>
<reference evidence="1 2" key="1">
    <citation type="submission" date="2020-03" db="EMBL/GenBank/DDBJ databases">
        <title>Variable regions in the genome of staphylococcal bacteriophage Twort.</title>
        <authorList>
            <person name="Glowacka-Rutkowska A."/>
            <person name="Gawor J."/>
            <person name="Lobocka M."/>
        </authorList>
    </citation>
    <scope>NUCLEOTIDE SEQUENCE [LARGE SCALE GENOMIC DNA]</scope>
</reference>